<dbReference type="AlphaFoldDB" id="A0A7M2SD23"/>
<dbReference type="KEGG" id="sfeu:IM697_24030"/>
<keyword evidence="2" id="KW-1185">Reference proteome</keyword>
<dbReference type="RefSeq" id="WP_194038147.1">
    <property type="nucleotide sequence ID" value="NZ_CP063373.1"/>
</dbReference>
<dbReference type="EMBL" id="CP063373">
    <property type="protein sequence ID" value="QOV33303.1"/>
    <property type="molecule type" value="Genomic_DNA"/>
</dbReference>
<dbReference type="Proteomes" id="UP000594205">
    <property type="component" value="Chromosome"/>
</dbReference>
<proteinExistence type="predicted"/>
<name>A0A7M2SD23_9ACTN</name>
<evidence type="ECO:0000313" key="1">
    <source>
        <dbReference type="EMBL" id="QOV33303.1"/>
    </source>
</evidence>
<gene>
    <name evidence="1" type="ORF">IM697_24030</name>
</gene>
<sequence length="52" mass="5828">MAATDIAELQTTIEPLQQRNAELTQHLMERQAELDAARVANRDLNPALNQRG</sequence>
<protein>
    <submittedName>
        <fullName evidence="1">Uncharacterized protein</fullName>
    </submittedName>
</protein>
<reference evidence="1 2" key="1">
    <citation type="submission" date="2020-10" db="EMBL/GenBank/DDBJ databases">
        <title>Streptomyces ferrugineus complate genome analysis.</title>
        <authorList>
            <person name="Anwar N."/>
        </authorList>
    </citation>
    <scope>NUCLEOTIDE SEQUENCE [LARGE SCALE GENOMIC DNA]</scope>
    <source>
        <strain evidence="1 2">CCTCC AA2014009</strain>
    </source>
</reference>
<evidence type="ECO:0000313" key="2">
    <source>
        <dbReference type="Proteomes" id="UP000594205"/>
    </source>
</evidence>
<accession>A0A7M2SD23</accession>
<organism evidence="1 2">
    <name type="scientific">Streptomyces ferrugineus</name>
    <dbReference type="NCBI Taxonomy" id="1413221"/>
    <lineage>
        <taxon>Bacteria</taxon>
        <taxon>Bacillati</taxon>
        <taxon>Actinomycetota</taxon>
        <taxon>Actinomycetes</taxon>
        <taxon>Kitasatosporales</taxon>
        <taxon>Streptomycetaceae</taxon>
        <taxon>Streptomyces</taxon>
    </lineage>
</organism>